<feature type="compositionally biased region" description="Acidic residues" evidence="2">
    <location>
        <begin position="891"/>
        <end position="900"/>
    </location>
</feature>
<evidence type="ECO:0000256" key="2">
    <source>
        <dbReference type="SAM" id="MobiDB-lite"/>
    </source>
</evidence>
<feature type="region of interest" description="Disordered" evidence="2">
    <location>
        <begin position="469"/>
        <end position="489"/>
    </location>
</feature>
<organism evidence="3 4">
    <name type="scientific">Mytilus coruscus</name>
    <name type="common">Sea mussel</name>
    <dbReference type="NCBI Taxonomy" id="42192"/>
    <lineage>
        <taxon>Eukaryota</taxon>
        <taxon>Metazoa</taxon>
        <taxon>Spiralia</taxon>
        <taxon>Lophotrochozoa</taxon>
        <taxon>Mollusca</taxon>
        <taxon>Bivalvia</taxon>
        <taxon>Autobranchia</taxon>
        <taxon>Pteriomorphia</taxon>
        <taxon>Mytilida</taxon>
        <taxon>Mytiloidea</taxon>
        <taxon>Mytilidae</taxon>
        <taxon>Mytilinae</taxon>
        <taxon>Mytilus</taxon>
    </lineage>
</organism>
<name>A0A6J8EDL7_MYTCO</name>
<keyword evidence="4" id="KW-1185">Reference proteome</keyword>
<sequence length="1184" mass="136553">MNNNKSEEQELLRLFKCTVDTGTEVLSAFADFKLLLPYGGSFERFLDDKKHQIFHMWQSKKLLCCACPPAGCSFKRTGQMDNWIFKKIYDDSGTEDSGHIVRNRGTVEQLCLHKYTTRNIAIHQLDISATSFLIRNLAPLTRNETTALDTIKYYRGQICHAHSTNSYSIVELRTAWNKLENALVELTEPRYRRLLQRQIQDSQNVNLRKQDVKVLMEKVQEVLDELKLSCNNNVRHLNGMESRLERMSINNTEDIKQHTTEQTSSYAAQAQRAITENIQTTEKKLENTITHEVQEVKELQASSFQKFEFQLHETRSEIKEVKENQEKTQVEILRAIQNLTLSVKYERPYLLVPEETFADSMECPVLWQIATPEDWNLEEVVATLRNQSNKDEQFKKKFVRKGSLIMLTTIAANILNDSEAFEDAVISFLAKMIEDCDIKTEIPGRLDVRLHILNANEVNVTCILPNTSTDEKASQTEDEQAIQTEDEQDFQTEDEQAIQTEGITQPRFESEKFDVAFLNGDSDKEIRWVGDMSTFLKEEYDIKCVIPGYDYLYGFPLKSRLSRYLKKFKAVILTVTRENHTEYYDYIETNEMPIIAVELDYIGHIRWTLWDCTYINCTTCFHLWFPRLIETLKSKLPDHIREGIGNVDGKQEVDCRWCDSIATTPVYHLIDLRRGLSEKKLLFCGSLADEAWLLLLINQMTKVGDPNWIFSWSKQTDRKFTVITPYIVFVLESLNLQKCPALLGYVDYIVKYNIAKVYILKNVPGKSQRFLGNKLEYINATRMDQKELAHAIFDAASRHMNPVTGSNEQDEDEDMLMHDYSDSHDMLVHDYSDCTDADEAFRIKQKTKHYDNTETKIGPEDNVYKDESTNEILQIPVCLKYEREKLTQDQVSDDSDDSDDPTTSQEELSTFFRLNRQEDADDDMIPSDKLLNRISFKLERPEKLSTFFGLLDEKDDADDMPDSIKGLDRTSGNSGTHGADDIKKGIVVASERPMKKLAKITNSAMISAINDDTPDRTDIETAHYIEINEDIICSTTSPDNNATDERTSFANRDITRESMEHISVSSENESNPSEYLDDGYEKPYTTLVETNPVDDGHVYLITNMRPGNEKSITFDNAGCEHALTCPEENLSLEKTKVNEYVNYDQNNIKLKTVENYLYEVECDIQAKVHPDKNEAQYVNLSIKH</sequence>
<evidence type="ECO:0000313" key="4">
    <source>
        <dbReference type="Proteomes" id="UP000507470"/>
    </source>
</evidence>
<proteinExistence type="predicted"/>
<dbReference type="AlphaFoldDB" id="A0A6J8EDL7"/>
<evidence type="ECO:0000256" key="1">
    <source>
        <dbReference type="SAM" id="Coils"/>
    </source>
</evidence>
<reference evidence="3 4" key="1">
    <citation type="submission" date="2020-06" db="EMBL/GenBank/DDBJ databases">
        <authorList>
            <person name="Li R."/>
            <person name="Bekaert M."/>
        </authorList>
    </citation>
    <scope>NUCLEOTIDE SEQUENCE [LARGE SCALE GENOMIC DNA]</scope>
    <source>
        <strain evidence="4">wild</strain>
    </source>
</reference>
<gene>
    <name evidence="3" type="ORF">MCOR_50194</name>
</gene>
<feature type="region of interest" description="Disordered" evidence="2">
    <location>
        <begin position="888"/>
        <end position="919"/>
    </location>
</feature>
<dbReference type="EMBL" id="CACVKT020008797">
    <property type="protein sequence ID" value="CAC5417705.1"/>
    <property type="molecule type" value="Genomic_DNA"/>
</dbReference>
<evidence type="ECO:0000313" key="3">
    <source>
        <dbReference type="EMBL" id="CAC5417705.1"/>
    </source>
</evidence>
<keyword evidence="1" id="KW-0175">Coiled coil</keyword>
<accession>A0A6J8EDL7</accession>
<feature type="coiled-coil region" evidence="1">
    <location>
        <begin position="282"/>
        <end position="338"/>
    </location>
</feature>
<feature type="compositionally biased region" description="Acidic residues" evidence="2">
    <location>
        <begin position="476"/>
        <end position="489"/>
    </location>
</feature>
<dbReference type="Proteomes" id="UP000507470">
    <property type="component" value="Unassembled WGS sequence"/>
</dbReference>
<protein>
    <submittedName>
        <fullName evidence="3">Uncharacterized protein</fullName>
    </submittedName>
</protein>